<sequence length="169" mass="18438">MTQPPSDPREPADQDVFGDISEAQALESYDRLRSVVDDYRRTETAAGDQVSGLKARIMSIVEDEAARGPSTALYSSAGLPYVMTTASLRAQVRAAVDEEPGLRARRVKVTSESAPGRPLDLRVTLTMAFGLSLTEFAPRLRARIAERMELIIGVKAGHVDLVVEDVHDE</sequence>
<dbReference type="AlphaFoldDB" id="A0A2T0YR52"/>
<dbReference type="OrthoDB" id="3711227at2"/>
<name>A0A2T0YR52_9MICC</name>
<evidence type="ECO:0000313" key="2">
    <source>
        <dbReference type="Proteomes" id="UP000238217"/>
    </source>
</evidence>
<accession>A0A2T0YR52</accession>
<evidence type="ECO:0000313" key="1">
    <source>
        <dbReference type="EMBL" id="PRZ17689.1"/>
    </source>
</evidence>
<proteinExistence type="predicted"/>
<dbReference type="Proteomes" id="UP000238217">
    <property type="component" value="Unassembled WGS sequence"/>
</dbReference>
<dbReference type="RefSeq" id="WP_106122177.1">
    <property type="nucleotide sequence ID" value="NZ_PVTY01000004.1"/>
</dbReference>
<comment type="caution">
    <text evidence="1">The sequence shown here is derived from an EMBL/GenBank/DDBJ whole genome shotgun (WGS) entry which is preliminary data.</text>
</comment>
<dbReference type="EMBL" id="PVTY01000004">
    <property type="protein sequence ID" value="PRZ17689.1"/>
    <property type="molecule type" value="Genomic_DNA"/>
</dbReference>
<organism evidence="1 2">
    <name type="scientific">Nesterenkonia sandarakina</name>
    <dbReference type="NCBI Taxonomy" id="272918"/>
    <lineage>
        <taxon>Bacteria</taxon>
        <taxon>Bacillati</taxon>
        <taxon>Actinomycetota</taxon>
        <taxon>Actinomycetes</taxon>
        <taxon>Micrococcales</taxon>
        <taxon>Micrococcaceae</taxon>
        <taxon>Nesterenkonia</taxon>
    </lineage>
</organism>
<reference evidence="1 2" key="1">
    <citation type="submission" date="2018-03" db="EMBL/GenBank/DDBJ databases">
        <title>Comparative analysis of microorganisms from saline springs in Andes Mountain Range, Colombia.</title>
        <authorList>
            <person name="Rubin E."/>
        </authorList>
    </citation>
    <scope>NUCLEOTIDE SEQUENCE [LARGE SCALE GENOMIC DNA]</scope>
    <source>
        <strain evidence="1 2">CG 35</strain>
    </source>
</reference>
<keyword evidence="2" id="KW-1185">Reference proteome</keyword>
<gene>
    <name evidence="1" type="ORF">BCL67_10436</name>
</gene>
<protein>
    <submittedName>
        <fullName evidence="1">Uncharacterized protein</fullName>
    </submittedName>
</protein>